<dbReference type="InterPro" id="IPR002903">
    <property type="entry name" value="RsmH"/>
</dbReference>
<dbReference type="AlphaFoldDB" id="A0A1I7HBC3"/>
<evidence type="ECO:0000256" key="7">
    <source>
        <dbReference type="HAMAP-Rule" id="MF_01007"/>
    </source>
</evidence>
<feature type="binding site" evidence="7">
    <location>
        <position position="109"/>
    </location>
    <ligand>
        <name>S-adenosyl-L-methionine</name>
        <dbReference type="ChEBI" id="CHEBI:59789"/>
    </ligand>
</feature>
<evidence type="ECO:0000313" key="8">
    <source>
        <dbReference type="EMBL" id="SFU57892.1"/>
    </source>
</evidence>
<gene>
    <name evidence="7" type="primary">rsmH</name>
    <name evidence="8" type="ORF">SAMN05421543_10488</name>
</gene>
<organism evidence="8 9">
    <name type="scientific">Alicyclobacillus macrosporangiidus</name>
    <dbReference type="NCBI Taxonomy" id="392015"/>
    <lineage>
        <taxon>Bacteria</taxon>
        <taxon>Bacillati</taxon>
        <taxon>Bacillota</taxon>
        <taxon>Bacilli</taxon>
        <taxon>Bacillales</taxon>
        <taxon>Alicyclobacillaceae</taxon>
        <taxon>Alicyclobacillus</taxon>
    </lineage>
</organism>
<dbReference type="SUPFAM" id="SSF53335">
    <property type="entry name" value="S-adenosyl-L-methionine-dependent methyltransferases"/>
    <property type="match status" value="1"/>
</dbReference>
<dbReference type="GO" id="GO:0005737">
    <property type="term" value="C:cytoplasm"/>
    <property type="evidence" value="ECO:0007669"/>
    <property type="project" value="UniProtKB-SubCell"/>
</dbReference>
<dbReference type="HAMAP" id="MF_01007">
    <property type="entry name" value="16SrRNA_methyltr_H"/>
    <property type="match status" value="1"/>
</dbReference>
<protein>
    <recommendedName>
        <fullName evidence="7">Ribosomal RNA small subunit methyltransferase H</fullName>
        <ecNumber evidence="7">2.1.1.199</ecNumber>
    </recommendedName>
    <alternativeName>
        <fullName evidence="7">16S rRNA m(4)C1402 methyltransferase</fullName>
    </alternativeName>
    <alternativeName>
        <fullName evidence="7">rRNA (cytosine-N(4)-)-methyltransferase RsmH</fullName>
    </alternativeName>
</protein>
<evidence type="ECO:0000256" key="3">
    <source>
        <dbReference type="ARBA" id="ARBA00022552"/>
    </source>
</evidence>
<dbReference type="STRING" id="392015.SAMN05421543_10488"/>
<comment type="function">
    <text evidence="7">Specifically methylates the N4 position of cytidine in position 1402 (C1402) of 16S rRNA.</text>
</comment>
<feature type="binding site" evidence="7">
    <location>
        <begin position="34"/>
        <end position="36"/>
    </location>
    <ligand>
        <name>S-adenosyl-L-methionine</name>
        <dbReference type="ChEBI" id="CHEBI:59789"/>
    </ligand>
</feature>
<dbReference type="GO" id="GO:0071424">
    <property type="term" value="F:rRNA (cytosine-N4-)-methyltransferase activity"/>
    <property type="evidence" value="ECO:0007669"/>
    <property type="project" value="UniProtKB-UniRule"/>
</dbReference>
<accession>A0A1I7HBC3</accession>
<comment type="subcellular location">
    <subcellularLocation>
        <location evidence="7">Cytoplasm</location>
    </subcellularLocation>
</comment>
<evidence type="ECO:0000313" key="9">
    <source>
        <dbReference type="Proteomes" id="UP000183508"/>
    </source>
</evidence>
<keyword evidence="4 7" id="KW-0489">Methyltransferase</keyword>
<dbReference type="InterPro" id="IPR029063">
    <property type="entry name" value="SAM-dependent_MTases_sf"/>
</dbReference>
<comment type="similarity">
    <text evidence="1 7">Belongs to the methyltransferase superfamily. RsmH family.</text>
</comment>
<dbReference type="GO" id="GO:0070475">
    <property type="term" value="P:rRNA base methylation"/>
    <property type="evidence" value="ECO:0007669"/>
    <property type="project" value="UniProtKB-UniRule"/>
</dbReference>
<evidence type="ECO:0000256" key="2">
    <source>
        <dbReference type="ARBA" id="ARBA00022490"/>
    </source>
</evidence>
<sequence>MSSFVHVSVLLEETVDGLAPRGGGRYVDCTLGGGGHAQRILDASAPSGRLLALDQDETAIAHAGERLRPYGDRVILVRENFRYVRRCVEEARFGLVDGVVFDLGVSSPQFDEAERGFSYRWDAVLDMRMDRRQALTAADLVNGASEEELARIFFEYGEEKFSRRVARAIVRRRETGRIETTGELAELVREAIPAPARRSGPHPARRVFQALRIAVNDELGALQEGLEGAFSVLAPGGRLAVITFHSLEDRLVKRRFAEWCQGCVCPPDFPVCTCGRTAEARLVTRKPIVPSEAEVAGNPRARSAKLRILERL</sequence>
<dbReference type="FunFam" id="1.10.150.170:FF:000001">
    <property type="entry name" value="Ribosomal RNA small subunit methyltransferase H"/>
    <property type="match status" value="1"/>
</dbReference>
<dbReference type="InterPro" id="IPR023397">
    <property type="entry name" value="SAM-dep_MeTrfase_MraW_recog"/>
</dbReference>
<feature type="binding site" evidence="7">
    <location>
        <position position="54"/>
    </location>
    <ligand>
        <name>S-adenosyl-L-methionine</name>
        <dbReference type="ChEBI" id="CHEBI:59789"/>
    </ligand>
</feature>
<dbReference type="PANTHER" id="PTHR11265">
    <property type="entry name" value="S-ADENOSYL-METHYLTRANSFERASE MRAW"/>
    <property type="match status" value="1"/>
</dbReference>
<feature type="binding site" evidence="7">
    <location>
        <position position="81"/>
    </location>
    <ligand>
        <name>S-adenosyl-L-methionine</name>
        <dbReference type="ChEBI" id="CHEBI:59789"/>
    </ligand>
</feature>
<keyword evidence="9" id="KW-1185">Reference proteome</keyword>
<dbReference type="SUPFAM" id="SSF81799">
    <property type="entry name" value="Putative methyltransferase TM0872, insert domain"/>
    <property type="match status" value="1"/>
</dbReference>
<evidence type="ECO:0000256" key="6">
    <source>
        <dbReference type="ARBA" id="ARBA00022691"/>
    </source>
</evidence>
<dbReference type="Gene3D" id="3.40.50.150">
    <property type="entry name" value="Vaccinia Virus protein VP39"/>
    <property type="match status" value="1"/>
</dbReference>
<dbReference type="RefSeq" id="WP_425426513.1">
    <property type="nucleotide sequence ID" value="NZ_FPBV01000004.1"/>
</dbReference>
<dbReference type="EC" id="2.1.1.199" evidence="7"/>
<keyword evidence="3 7" id="KW-0698">rRNA processing</keyword>
<keyword evidence="6 7" id="KW-0949">S-adenosyl-L-methionine</keyword>
<evidence type="ECO:0000256" key="1">
    <source>
        <dbReference type="ARBA" id="ARBA00010396"/>
    </source>
</evidence>
<reference evidence="9" key="1">
    <citation type="submission" date="2016-10" db="EMBL/GenBank/DDBJ databases">
        <authorList>
            <person name="Varghese N."/>
        </authorList>
    </citation>
    <scope>NUCLEOTIDE SEQUENCE [LARGE SCALE GENOMIC DNA]</scope>
    <source>
        <strain evidence="9">DSM 17980</strain>
    </source>
</reference>
<dbReference type="Gene3D" id="1.10.150.170">
    <property type="entry name" value="Putative methyltransferase TM0872, insert domain"/>
    <property type="match status" value="1"/>
</dbReference>
<dbReference type="Proteomes" id="UP000183508">
    <property type="component" value="Unassembled WGS sequence"/>
</dbReference>
<feature type="binding site" evidence="7">
    <location>
        <position position="102"/>
    </location>
    <ligand>
        <name>S-adenosyl-L-methionine</name>
        <dbReference type="ChEBI" id="CHEBI:59789"/>
    </ligand>
</feature>
<dbReference type="PIRSF" id="PIRSF004486">
    <property type="entry name" value="MraW"/>
    <property type="match status" value="1"/>
</dbReference>
<evidence type="ECO:0000256" key="4">
    <source>
        <dbReference type="ARBA" id="ARBA00022603"/>
    </source>
</evidence>
<keyword evidence="5 7" id="KW-0808">Transferase</keyword>
<dbReference type="PANTHER" id="PTHR11265:SF0">
    <property type="entry name" value="12S RRNA N4-METHYLCYTIDINE METHYLTRANSFERASE"/>
    <property type="match status" value="1"/>
</dbReference>
<dbReference type="EMBL" id="FPBV01000004">
    <property type="protein sequence ID" value="SFU57892.1"/>
    <property type="molecule type" value="Genomic_DNA"/>
</dbReference>
<proteinExistence type="inferred from homology"/>
<name>A0A1I7HBC3_9BACL</name>
<dbReference type="NCBIfam" id="TIGR00006">
    <property type="entry name" value="16S rRNA (cytosine(1402)-N(4))-methyltransferase RsmH"/>
    <property type="match status" value="1"/>
</dbReference>
<evidence type="ECO:0000256" key="5">
    <source>
        <dbReference type="ARBA" id="ARBA00022679"/>
    </source>
</evidence>
<dbReference type="eggNOG" id="COG0275">
    <property type="taxonomic scope" value="Bacteria"/>
</dbReference>
<dbReference type="Pfam" id="PF01795">
    <property type="entry name" value="Methyltransf_5"/>
    <property type="match status" value="1"/>
</dbReference>
<comment type="catalytic activity">
    <reaction evidence="7">
        <text>cytidine(1402) in 16S rRNA + S-adenosyl-L-methionine = N(4)-methylcytidine(1402) in 16S rRNA + S-adenosyl-L-homocysteine + H(+)</text>
        <dbReference type="Rhea" id="RHEA:42928"/>
        <dbReference type="Rhea" id="RHEA-COMP:10286"/>
        <dbReference type="Rhea" id="RHEA-COMP:10287"/>
        <dbReference type="ChEBI" id="CHEBI:15378"/>
        <dbReference type="ChEBI" id="CHEBI:57856"/>
        <dbReference type="ChEBI" id="CHEBI:59789"/>
        <dbReference type="ChEBI" id="CHEBI:74506"/>
        <dbReference type="ChEBI" id="CHEBI:82748"/>
        <dbReference type="EC" id="2.1.1.199"/>
    </reaction>
</comment>
<keyword evidence="2 7" id="KW-0963">Cytoplasm</keyword>